<dbReference type="AlphaFoldDB" id="A0AAJ6QU32"/>
<dbReference type="Pfam" id="PF09696">
    <property type="entry name" value="Ctf8"/>
    <property type="match status" value="1"/>
</dbReference>
<comment type="subcellular location">
    <subcellularLocation>
        <location evidence="1">Nucleus</location>
    </subcellularLocation>
</comment>
<evidence type="ECO:0000313" key="8">
    <source>
        <dbReference type="RefSeq" id="XP_003743792.1"/>
    </source>
</evidence>
<keyword evidence="5" id="KW-0131">Cell cycle</keyword>
<dbReference type="GO" id="GO:0003677">
    <property type="term" value="F:DNA binding"/>
    <property type="evidence" value="ECO:0007669"/>
    <property type="project" value="UniProtKB-KW"/>
</dbReference>
<evidence type="ECO:0000256" key="1">
    <source>
        <dbReference type="ARBA" id="ARBA00004123"/>
    </source>
</evidence>
<dbReference type="GO" id="GO:0007064">
    <property type="term" value="P:mitotic sister chromatid cohesion"/>
    <property type="evidence" value="ECO:0007669"/>
    <property type="project" value="InterPro"/>
</dbReference>
<dbReference type="KEGG" id="goe:100900405"/>
<reference evidence="8" key="1">
    <citation type="submission" date="2025-08" db="UniProtKB">
        <authorList>
            <consortium name="RefSeq"/>
        </authorList>
    </citation>
    <scope>IDENTIFICATION</scope>
</reference>
<evidence type="ECO:0000256" key="3">
    <source>
        <dbReference type="ARBA" id="ARBA00023125"/>
    </source>
</evidence>
<organism evidence="7 8">
    <name type="scientific">Galendromus occidentalis</name>
    <name type="common">western predatory mite</name>
    <dbReference type="NCBI Taxonomy" id="34638"/>
    <lineage>
        <taxon>Eukaryota</taxon>
        <taxon>Metazoa</taxon>
        <taxon>Ecdysozoa</taxon>
        <taxon>Arthropoda</taxon>
        <taxon>Chelicerata</taxon>
        <taxon>Arachnida</taxon>
        <taxon>Acari</taxon>
        <taxon>Parasitiformes</taxon>
        <taxon>Mesostigmata</taxon>
        <taxon>Gamasina</taxon>
        <taxon>Phytoseioidea</taxon>
        <taxon>Phytoseiidae</taxon>
        <taxon>Typhlodrominae</taxon>
        <taxon>Galendromus</taxon>
    </lineage>
</organism>
<keyword evidence="4" id="KW-0539">Nucleus</keyword>
<comment type="similarity">
    <text evidence="6">Belongs to the CTF8 family.</text>
</comment>
<protein>
    <submittedName>
        <fullName evidence="8">Chromosome transmission fidelity protein 8 homolog</fullName>
    </submittedName>
</protein>
<dbReference type="GeneID" id="100900405"/>
<name>A0AAJ6QU32_9ACAR</name>
<evidence type="ECO:0000256" key="2">
    <source>
        <dbReference type="ARBA" id="ARBA00022705"/>
    </source>
</evidence>
<dbReference type="GO" id="GO:0006260">
    <property type="term" value="P:DNA replication"/>
    <property type="evidence" value="ECO:0007669"/>
    <property type="project" value="UniProtKB-KW"/>
</dbReference>
<dbReference type="PANTHER" id="PTHR28605:SF1">
    <property type="entry name" value="CHROMOSOME TRANSMISSION FIDELITY FACTOR 8"/>
    <property type="match status" value="1"/>
</dbReference>
<proteinExistence type="inferred from homology"/>
<accession>A0AAJ6QU32</accession>
<sequence length="112" mass="12496">MQLLIKCAMEPASIPEWGIVELQGDIKHREGEESPLNDLHVGDLHFTKDGVPVILIGHHVLYGKVVNLASPYMVTKRVRSEKGTSFEVQAVIKSKVVFRTRPKPIVTNVAKK</sequence>
<evidence type="ECO:0000313" key="7">
    <source>
        <dbReference type="Proteomes" id="UP000694867"/>
    </source>
</evidence>
<gene>
    <name evidence="8" type="primary">LOC100900405</name>
</gene>
<keyword evidence="7" id="KW-1185">Reference proteome</keyword>
<evidence type="ECO:0000256" key="4">
    <source>
        <dbReference type="ARBA" id="ARBA00023242"/>
    </source>
</evidence>
<evidence type="ECO:0000256" key="6">
    <source>
        <dbReference type="ARBA" id="ARBA00038447"/>
    </source>
</evidence>
<dbReference type="GO" id="GO:0031390">
    <property type="term" value="C:Ctf18 RFC-like complex"/>
    <property type="evidence" value="ECO:0007669"/>
    <property type="project" value="InterPro"/>
</dbReference>
<dbReference type="RefSeq" id="XP_003743792.1">
    <property type="nucleotide sequence ID" value="XM_003743744.1"/>
</dbReference>
<evidence type="ECO:0000256" key="5">
    <source>
        <dbReference type="ARBA" id="ARBA00023306"/>
    </source>
</evidence>
<keyword evidence="2" id="KW-0235">DNA replication</keyword>
<dbReference type="InterPro" id="IPR018607">
    <property type="entry name" value="Ctf8"/>
</dbReference>
<keyword evidence="3" id="KW-0238">DNA-binding</keyword>
<dbReference type="PANTHER" id="PTHR28605">
    <property type="entry name" value="CTF8, CHROMOSOME TRANSMISSION FIDELITY FACTOR 8 HOMOLOG (S. CEREVISIAE)"/>
    <property type="match status" value="1"/>
</dbReference>
<dbReference type="Proteomes" id="UP000694867">
    <property type="component" value="Unplaced"/>
</dbReference>